<evidence type="ECO:0000256" key="10">
    <source>
        <dbReference type="ARBA" id="ARBA00022801"/>
    </source>
</evidence>
<sequence>MRWPWYSDDDSRRKPLPPLLSIEYWSDPKNYLHPRVLVPASVLAACSLGLIYVYRAYVRRIPESSQIYPSFFRKRSLFGKVTSVGDGDNFRLYHTPGGRLLGWGWFPGRKVPTDPKELRQRTVHIRIAGIDAPELGHWGNPAQPYSAESLEWLRTYILGKRVRAYIYRRDQYERIVCSAKVWKGLWRRDLGLEMLKAGVAAVYEAKTGAEFGDMELKYRVAEATAKIQKKGMWGLKGQYESPGTYKKALKEAEAAASSSGHGGASSSAPAASKSSAPAASKSSAPAASKSSAPAASKSSAPGPSKSSAPGPSKGSAPGASKTNTGKPSSAGTPQTGVKGGVVVVGKPSSGKRSTTRKMPPTSATTTRTTARKKAL</sequence>
<keyword evidence="9" id="KW-0255">Endonuclease</keyword>
<evidence type="ECO:0000256" key="7">
    <source>
        <dbReference type="ARBA" id="ARBA00022722"/>
    </source>
</evidence>
<dbReference type="SMART" id="SM00318">
    <property type="entry name" value="SNc"/>
    <property type="match status" value="1"/>
</dbReference>
<evidence type="ECO:0000256" key="13">
    <source>
        <dbReference type="ARBA" id="ARBA00023128"/>
    </source>
</evidence>
<dbReference type="Pfam" id="PF00565">
    <property type="entry name" value="SNase"/>
    <property type="match status" value="1"/>
</dbReference>
<evidence type="ECO:0000256" key="8">
    <source>
        <dbReference type="ARBA" id="ARBA00022723"/>
    </source>
</evidence>
<evidence type="ECO:0000313" key="19">
    <source>
        <dbReference type="Proteomes" id="UP000267821"/>
    </source>
</evidence>
<evidence type="ECO:0000256" key="3">
    <source>
        <dbReference type="ARBA" id="ARBA00005435"/>
    </source>
</evidence>
<evidence type="ECO:0000256" key="16">
    <source>
        <dbReference type="SAM" id="Phobius"/>
    </source>
</evidence>
<dbReference type="PANTHER" id="PTHR12302">
    <property type="entry name" value="EBNA2 BINDING PROTEIN P100"/>
    <property type="match status" value="1"/>
</dbReference>
<dbReference type="OrthoDB" id="430293at2759"/>
<evidence type="ECO:0000256" key="2">
    <source>
        <dbReference type="ARBA" id="ARBA00004173"/>
    </source>
</evidence>
<dbReference type="PROSITE" id="PS50830">
    <property type="entry name" value="TNASE_3"/>
    <property type="match status" value="1"/>
</dbReference>
<feature type="transmembrane region" description="Helical" evidence="16">
    <location>
        <begin position="36"/>
        <end position="54"/>
    </location>
</feature>
<dbReference type="GO" id="GO:0046872">
    <property type="term" value="F:metal ion binding"/>
    <property type="evidence" value="ECO:0007669"/>
    <property type="project" value="UniProtKB-KW"/>
</dbReference>
<evidence type="ECO:0000313" key="18">
    <source>
        <dbReference type="EMBL" id="RPB27164.1"/>
    </source>
</evidence>
<accession>A0A3N4LW81</accession>
<proteinExistence type="inferred from homology"/>
<reference evidence="18 19" key="1">
    <citation type="journal article" date="2018" name="Nat. Ecol. Evol.">
        <title>Pezizomycetes genomes reveal the molecular basis of ectomycorrhizal truffle lifestyle.</title>
        <authorList>
            <person name="Murat C."/>
            <person name="Payen T."/>
            <person name="Noel B."/>
            <person name="Kuo A."/>
            <person name="Morin E."/>
            <person name="Chen J."/>
            <person name="Kohler A."/>
            <person name="Krizsan K."/>
            <person name="Balestrini R."/>
            <person name="Da Silva C."/>
            <person name="Montanini B."/>
            <person name="Hainaut M."/>
            <person name="Levati E."/>
            <person name="Barry K.W."/>
            <person name="Belfiori B."/>
            <person name="Cichocki N."/>
            <person name="Clum A."/>
            <person name="Dockter R.B."/>
            <person name="Fauchery L."/>
            <person name="Guy J."/>
            <person name="Iotti M."/>
            <person name="Le Tacon F."/>
            <person name="Lindquist E.A."/>
            <person name="Lipzen A."/>
            <person name="Malagnac F."/>
            <person name="Mello A."/>
            <person name="Molinier V."/>
            <person name="Miyauchi S."/>
            <person name="Poulain J."/>
            <person name="Riccioni C."/>
            <person name="Rubini A."/>
            <person name="Sitrit Y."/>
            <person name="Splivallo R."/>
            <person name="Traeger S."/>
            <person name="Wang M."/>
            <person name="Zifcakova L."/>
            <person name="Wipf D."/>
            <person name="Zambonelli A."/>
            <person name="Paolocci F."/>
            <person name="Nowrousian M."/>
            <person name="Ottonello S."/>
            <person name="Baldrian P."/>
            <person name="Spatafora J.W."/>
            <person name="Henrissat B."/>
            <person name="Nagy L.G."/>
            <person name="Aury J.M."/>
            <person name="Wincker P."/>
            <person name="Grigoriev I.V."/>
            <person name="Bonfante P."/>
            <person name="Martin F.M."/>
        </authorList>
    </citation>
    <scope>NUCLEOTIDE SEQUENCE [LARGE SCALE GENOMIC DNA]</scope>
    <source>
        <strain evidence="18 19">ATCC MYA-4762</strain>
    </source>
</reference>
<evidence type="ECO:0000256" key="4">
    <source>
        <dbReference type="ARBA" id="ARBA00013404"/>
    </source>
</evidence>
<keyword evidence="6 16" id="KW-0812">Transmembrane</keyword>
<evidence type="ECO:0000259" key="17">
    <source>
        <dbReference type="PROSITE" id="PS50830"/>
    </source>
</evidence>
<gene>
    <name evidence="18" type="ORF">L211DRAFT_834832</name>
</gene>
<dbReference type="GO" id="GO:0016020">
    <property type="term" value="C:membrane"/>
    <property type="evidence" value="ECO:0007669"/>
    <property type="project" value="UniProtKB-SubCell"/>
</dbReference>
<keyword evidence="7" id="KW-0540">Nuclease</keyword>
<name>A0A3N4LW81_9PEZI</name>
<organism evidence="18 19">
    <name type="scientific">Terfezia boudieri ATCC MYA-4762</name>
    <dbReference type="NCBI Taxonomy" id="1051890"/>
    <lineage>
        <taxon>Eukaryota</taxon>
        <taxon>Fungi</taxon>
        <taxon>Dikarya</taxon>
        <taxon>Ascomycota</taxon>
        <taxon>Pezizomycotina</taxon>
        <taxon>Pezizomycetes</taxon>
        <taxon>Pezizales</taxon>
        <taxon>Pezizaceae</taxon>
        <taxon>Terfezia</taxon>
    </lineage>
</organism>
<dbReference type="InterPro" id="IPR035437">
    <property type="entry name" value="SNase_OB-fold_sf"/>
</dbReference>
<evidence type="ECO:0000256" key="5">
    <source>
        <dbReference type="ARBA" id="ARBA00014651"/>
    </source>
</evidence>
<dbReference type="FunCoup" id="A0A3N4LW81">
    <property type="interactions" value="13"/>
</dbReference>
<keyword evidence="14 16" id="KW-0472">Membrane</keyword>
<keyword evidence="8" id="KW-0479">Metal-binding</keyword>
<feature type="region of interest" description="Disordered" evidence="15">
    <location>
        <begin position="256"/>
        <end position="375"/>
    </location>
</feature>
<dbReference type="STRING" id="1051890.A0A3N4LW81"/>
<comment type="similarity">
    <text evidence="3">Belongs to the LCL3 family.</text>
</comment>
<dbReference type="GO" id="GO:0004519">
    <property type="term" value="F:endonuclease activity"/>
    <property type="evidence" value="ECO:0007669"/>
    <property type="project" value="UniProtKB-KW"/>
</dbReference>
<dbReference type="EMBL" id="ML121532">
    <property type="protein sequence ID" value="RPB27164.1"/>
    <property type="molecule type" value="Genomic_DNA"/>
</dbReference>
<evidence type="ECO:0000256" key="12">
    <source>
        <dbReference type="ARBA" id="ARBA00022989"/>
    </source>
</evidence>
<keyword evidence="19" id="KW-1185">Reference proteome</keyword>
<evidence type="ECO:0000256" key="9">
    <source>
        <dbReference type="ARBA" id="ARBA00022759"/>
    </source>
</evidence>
<dbReference type="Proteomes" id="UP000267821">
    <property type="component" value="Unassembled WGS sequence"/>
</dbReference>
<dbReference type="GO" id="GO:0016787">
    <property type="term" value="F:hydrolase activity"/>
    <property type="evidence" value="ECO:0007669"/>
    <property type="project" value="UniProtKB-KW"/>
</dbReference>
<feature type="compositionally biased region" description="Low complexity" evidence="15">
    <location>
        <begin position="340"/>
        <end position="352"/>
    </location>
</feature>
<feature type="compositionally biased region" description="Low complexity" evidence="15">
    <location>
        <begin position="256"/>
        <end position="321"/>
    </location>
</feature>
<keyword evidence="13" id="KW-0496">Mitochondrion</keyword>
<comment type="subcellular location">
    <subcellularLocation>
        <location evidence="1">Membrane</location>
        <topology evidence="1">Single-pass membrane protein</topology>
    </subcellularLocation>
    <subcellularLocation>
        <location evidence="2">Mitochondrion</location>
    </subcellularLocation>
</comment>
<dbReference type="InParanoid" id="A0A3N4LW81"/>
<keyword evidence="11" id="KW-0106">Calcium</keyword>
<dbReference type="GO" id="GO:0005739">
    <property type="term" value="C:mitochondrion"/>
    <property type="evidence" value="ECO:0007669"/>
    <property type="project" value="UniProtKB-SubCell"/>
</dbReference>
<feature type="compositionally biased region" description="Polar residues" evidence="15">
    <location>
        <begin position="322"/>
        <end position="335"/>
    </location>
</feature>
<evidence type="ECO:0000256" key="1">
    <source>
        <dbReference type="ARBA" id="ARBA00004167"/>
    </source>
</evidence>
<feature type="domain" description="TNase-like" evidence="17">
    <location>
        <begin position="75"/>
        <end position="235"/>
    </location>
</feature>
<dbReference type="PANTHER" id="PTHR12302:SF3">
    <property type="entry name" value="SERINE_THREONINE-PROTEIN KINASE 31"/>
    <property type="match status" value="1"/>
</dbReference>
<dbReference type="AlphaFoldDB" id="A0A3N4LW81"/>
<keyword evidence="10" id="KW-0378">Hydrolase</keyword>
<evidence type="ECO:0000256" key="6">
    <source>
        <dbReference type="ARBA" id="ARBA00022692"/>
    </source>
</evidence>
<dbReference type="FunFam" id="2.40.50.90:FF:000029">
    <property type="entry name" value="Probable endonuclease lcl3"/>
    <property type="match status" value="1"/>
</dbReference>
<protein>
    <recommendedName>
        <fullName evidence="4">Probable endonuclease LCL3</fullName>
    </recommendedName>
    <alternativeName>
        <fullName evidence="5">Probable endonuclease lcl3</fullName>
    </alternativeName>
</protein>
<keyword evidence="12 16" id="KW-1133">Transmembrane helix</keyword>
<evidence type="ECO:0000256" key="11">
    <source>
        <dbReference type="ARBA" id="ARBA00022837"/>
    </source>
</evidence>
<evidence type="ECO:0000256" key="15">
    <source>
        <dbReference type="SAM" id="MobiDB-lite"/>
    </source>
</evidence>
<dbReference type="SUPFAM" id="SSF50199">
    <property type="entry name" value="Staphylococcal nuclease"/>
    <property type="match status" value="1"/>
</dbReference>
<evidence type="ECO:0000256" key="14">
    <source>
        <dbReference type="ARBA" id="ARBA00023136"/>
    </source>
</evidence>
<dbReference type="InterPro" id="IPR016071">
    <property type="entry name" value="Staphylococal_nuclease_OB-fold"/>
</dbReference>
<dbReference type="Gene3D" id="2.40.50.90">
    <property type="match status" value="1"/>
</dbReference>